<protein>
    <submittedName>
        <fullName evidence="2">Uncharacterized protein</fullName>
    </submittedName>
</protein>
<dbReference type="Proteomes" id="UP000288758">
    <property type="component" value="Chromosome"/>
</dbReference>
<proteinExistence type="predicted"/>
<evidence type="ECO:0000313" key="2">
    <source>
        <dbReference type="EMBL" id="ADI59535.1"/>
    </source>
</evidence>
<evidence type="ECO:0000256" key="1">
    <source>
        <dbReference type="SAM" id="MobiDB-lite"/>
    </source>
</evidence>
<feature type="region of interest" description="Disordered" evidence="1">
    <location>
        <begin position="550"/>
        <end position="573"/>
    </location>
</feature>
<dbReference type="EMBL" id="CP034669">
    <property type="protein sequence ID" value="QAT84743.1"/>
    <property type="molecule type" value="Genomic_DNA"/>
</dbReference>
<reference evidence="3 4" key="2">
    <citation type="submission" date="2018-12" db="EMBL/GenBank/DDBJ databases">
        <title>Complete Genome Sequence of the Corallopyronin A producing Myxobacterium Corallococcus coralloides B035.</title>
        <authorList>
            <person name="Bouhired S.M."/>
            <person name="Rupp O."/>
            <person name="Blom J."/>
            <person name="Schaeberle T.F."/>
            <person name="Kehraus S."/>
            <person name="Schiefer A."/>
            <person name="Pfarr K."/>
            <person name="Goesmann A."/>
            <person name="Hoerauf A."/>
            <person name="Koenig G.M."/>
        </authorList>
    </citation>
    <scope>NUCLEOTIDE SEQUENCE [LARGE SCALE GENOMIC DNA]</scope>
    <source>
        <strain evidence="3 4">B035</strain>
    </source>
</reference>
<accession>D7RK21</accession>
<evidence type="ECO:0000313" key="3">
    <source>
        <dbReference type="EMBL" id="QAT84743.1"/>
    </source>
</evidence>
<dbReference type="RefSeq" id="WP_164933229.1">
    <property type="nucleotide sequence ID" value="NZ_CP034669.1"/>
</dbReference>
<dbReference type="Pfam" id="PF19676">
    <property type="entry name" value="DUF6178"/>
    <property type="match status" value="1"/>
</dbReference>
<gene>
    <name evidence="3" type="ORF">EJ065_3177</name>
</gene>
<name>D7RK21_CORCK</name>
<reference evidence="2" key="1">
    <citation type="journal article" date="2010" name="ChemBioChem">
        <title>Biosynthesis of the myxobacterial antibiotic corallopyronin A.</title>
        <authorList>
            <person name="Erol O."/>
            <person name="Schaberle T.F."/>
            <person name="Schmitz A."/>
            <person name="Rachid S."/>
            <person name="Gurgui C."/>
            <person name="El Omari M."/>
            <person name="Lohr F."/>
            <person name="Kehraus S."/>
            <person name="Piel J."/>
            <person name="Muller R."/>
            <person name="Konig G.M."/>
        </authorList>
    </citation>
    <scope>NUCLEOTIDE SEQUENCE</scope>
    <source>
        <strain evidence="2">B035</strain>
    </source>
</reference>
<dbReference type="EMBL" id="HM071004">
    <property type="protein sequence ID" value="ADI59535.1"/>
    <property type="molecule type" value="Genomic_DNA"/>
</dbReference>
<organism evidence="2">
    <name type="scientific">Corallococcus coralloides</name>
    <name type="common">Myxococcus coralloides</name>
    <dbReference type="NCBI Taxonomy" id="184914"/>
    <lineage>
        <taxon>Bacteria</taxon>
        <taxon>Pseudomonadati</taxon>
        <taxon>Myxococcota</taxon>
        <taxon>Myxococcia</taxon>
        <taxon>Myxococcales</taxon>
        <taxon>Cystobacterineae</taxon>
        <taxon>Myxococcaceae</taxon>
        <taxon>Corallococcus</taxon>
    </lineage>
</organism>
<dbReference type="AlphaFoldDB" id="D7RK21"/>
<feature type="compositionally biased region" description="Basic and acidic residues" evidence="1">
    <location>
        <begin position="562"/>
        <end position="573"/>
    </location>
</feature>
<evidence type="ECO:0000313" key="4">
    <source>
        <dbReference type="Proteomes" id="UP000288758"/>
    </source>
</evidence>
<sequence>MTKALSTSSNSRPQQLLTRILEEPELVSIVQGLEAPVLSRLIDHIGLEDSGEIVALATTEQLKKIFDEDLWRSAKPGKDQTFDAERFSLWLQVMMEAGVEFAAQKLAELDEDLVTLAVCKHVLVINIDALAERMSGNSRSDEDDLTDKALESCLYEEFAEYQIIAKDHQSWDALIAVLVELDKNHHDFLMRMLDRCCYISTEYIDDNGGLFNVLNSEEMLESDVAADREDRREAEGYVAPSSAASFLNLARVTPTEELIANRAADPITQSYFKSLDRAAKEAAKKGPTQALPQGAPSQKVVKFLQELREAEVLEEPAQHPLLAAGEPQAAHTEPLFKLAVLEVRDRQPKAYMDRLRELSYLANVLISGCSYAGRAFRPLEAADAAVAVCNLGMERLLRDAAGNRPGDPTVDDAADLLERQELVKLFQVGWSLLHRDVQMFTARTLQETLTRMAEGQRDAQKSKELTRMAATLKADVNAGKPTQSRGRLDGLGHVLDRQVIVAVKALLSEYPFLPRAIAGGSKETDKRDARFIFTQQQIQAVQAFVQGIGAPAKKASAPPASPKDRPTGKDGRS</sequence>
<dbReference type="InterPro" id="IPR045750">
    <property type="entry name" value="DUF6178"/>
</dbReference>